<gene>
    <name evidence="1" type="ORF">B0I32_106308</name>
</gene>
<reference evidence="1 2" key="1">
    <citation type="submission" date="2018-03" db="EMBL/GenBank/DDBJ databases">
        <title>Genomic Encyclopedia of Type Strains, Phase III (KMG-III): the genomes of soil and plant-associated and newly described type strains.</title>
        <authorList>
            <person name="Whitman W."/>
        </authorList>
    </citation>
    <scope>NUCLEOTIDE SEQUENCE [LARGE SCALE GENOMIC DNA]</scope>
    <source>
        <strain evidence="1 2">CGMCC 4.7104</strain>
    </source>
</reference>
<protein>
    <submittedName>
        <fullName evidence="1">Uncharacterized protein</fullName>
    </submittedName>
</protein>
<dbReference type="RefSeq" id="WP_146178194.1">
    <property type="nucleotide sequence ID" value="NZ_PVNG01000006.1"/>
</dbReference>
<dbReference type="Proteomes" id="UP000238312">
    <property type="component" value="Unassembled WGS sequence"/>
</dbReference>
<dbReference type="OrthoDB" id="9838636at2"/>
<evidence type="ECO:0000313" key="2">
    <source>
        <dbReference type="Proteomes" id="UP000238312"/>
    </source>
</evidence>
<proteinExistence type="predicted"/>
<name>A0A2T0N2G9_9ACTN</name>
<organism evidence="1 2">
    <name type="scientific">Nonomuraea fuscirosea</name>
    <dbReference type="NCBI Taxonomy" id="1291556"/>
    <lineage>
        <taxon>Bacteria</taxon>
        <taxon>Bacillati</taxon>
        <taxon>Actinomycetota</taxon>
        <taxon>Actinomycetes</taxon>
        <taxon>Streptosporangiales</taxon>
        <taxon>Streptosporangiaceae</taxon>
        <taxon>Nonomuraea</taxon>
    </lineage>
</organism>
<keyword evidence="2" id="KW-1185">Reference proteome</keyword>
<accession>A0A2T0N2G9</accession>
<dbReference type="EMBL" id="PVNG01000006">
    <property type="protein sequence ID" value="PRX66172.1"/>
    <property type="molecule type" value="Genomic_DNA"/>
</dbReference>
<dbReference type="AlphaFoldDB" id="A0A2T0N2G9"/>
<evidence type="ECO:0000313" key="1">
    <source>
        <dbReference type="EMBL" id="PRX66172.1"/>
    </source>
</evidence>
<sequence length="207" mass="23466">MKNTKTTCTRCRTPIINRAANGRPDVWGHTTVTNPFCPTPSPPYLVEQNLPRETRTIRIRVEEVVTYDWEMKFEVHLGVTPDALSPYLSDHEERWIDSMEDNYHSARIGEIVSSRTYFADDAGYLACLAQAIDEHPEKIMKWLTLTCPVCGVQPGAEDTEHQNVGYFVAIACEGLYVVNPGWVGMDGSRWEDWTKDVTVNASRKDGK</sequence>
<comment type="caution">
    <text evidence="1">The sequence shown here is derived from an EMBL/GenBank/DDBJ whole genome shotgun (WGS) entry which is preliminary data.</text>
</comment>